<feature type="transmembrane region" description="Helical" evidence="2">
    <location>
        <begin position="324"/>
        <end position="344"/>
    </location>
</feature>
<dbReference type="InterPro" id="IPR050545">
    <property type="entry name" value="Mycobact_MmpL"/>
</dbReference>
<feature type="transmembrane region" description="Helical" evidence="2">
    <location>
        <begin position="725"/>
        <end position="744"/>
    </location>
</feature>
<feature type="transmembrane region" description="Helical" evidence="2">
    <location>
        <begin position="697"/>
        <end position="719"/>
    </location>
</feature>
<dbReference type="PANTHER" id="PTHR33406:SF13">
    <property type="entry name" value="MEMBRANE PROTEIN YDFJ"/>
    <property type="match status" value="1"/>
</dbReference>
<feature type="transmembrane region" description="Helical" evidence="2">
    <location>
        <begin position="408"/>
        <end position="428"/>
    </location>
</feature>
<organism evidence="3 4">
    <name type="scientific">Thalassospira mesophila</name>
    <dbReference type="NCBI Taxonomy" id="1293891"/>
    <lineage>
        <taxon>Bacteria</taxon>
        <taxon>Pseudomonadati</taxon>
        <taxon>Pseudomonadota</taxon>
        <taxon>Alphaproteobacteria</taxon>
        <taxon>Rhodospirillales</taxon>
        <taxon>Thalassospiraceae</taxon>
        <taxon>Thalassospira</taxon>
    </lineage>
</organism>
<reference evidence="3 4" key="1">
    <citation type="submission" date="2014-03" db="EMBL/GenBank/DDBJ databases">
        <title>The draft genome sequence of Thalassospira mesophila JCM 18969.</title>
        <authorList>
            <person name="Lai Q."/>
            <person name="Shao Z."/>
        </authorList>
    </citation>
    <scope>NUCLEOTIDE SEQUENCE [LARGE SCALE GENOMIC DNA]</scope>
    <source>
        <strain evidence="3 4">JCM 18969</strain>
    </source>
</reference>
<dbReference type="AlphaFoldDB" id="A0A1Y2L2A3"/>
<evidence type="ECO:0000313" key="4">
    <source>
        <dbReference type="Proteomes" id="UP000193391"/>
    </source>
</evidence>
<feature type="transmembrane region" description="Helical" evidence="2">
    <location>
        <begin position="291"/>
        <end position="312"/>
    </location>
</feature>
<evidence type="ECO:0000256" key="2">
    <source>
        <dbReference type="SAM" id="Phobius"/>
    </source>
</evidence>
<comment type="caution">
    <text evidence="3">The sequence shown here is derived from an EMBL/GenBank/DDBJ whole genome shotgun (WGS) entry which is preliminary data.</text>
</comment>
<keyword evidence="2" id="KW-1133">Transmembrane helix</keyword>
<dbReference type="PANTHER" id="PTHR33406">
    <property type="entry name" value="MEMBRANE PROTEIN MJ1562-RELATED"/>
    <property type="match status" value="1"/>
</dbReference>
<dbReference type="EMBL" id="JFKA01000004">
    <property type="protein sequence ID" value="OSQ38320.1"/>
    <property type="molecule type" value="Genomic_DNA"/>
</dbReference>
<name>A0A1Y2L2A3_9PROT</name>
<feature type="transmembrane region" description="Helical" evidence="2">
    <location>
        <begin position="612"/>
        <end position="630"/>
    </location>
</feature>
<evidence type="ECO:0008006" key="5">
    <source>
        <dbReference type="Google" id="ProtNLM"/>
    </source>
</evidence>
<dbReference type="Gene3D" id="1.20.1640.10">
    <property type="entry name" value="Multidrug efflux transporter AcrB transmembrane domain"/>
    <property type="match status" value="2"/>
</dbReference>
<keyword evidence="2" id="KW-0812">Transmembrane</keyword>
<feature type="transmembrane region" description="Helical" evidence="2">
    <location>
        <begin position="356"/>
        <end position="380"/>
    </location>
</feature>
<feature type="transmembrane region" description="Helical" evidence="2">
    <location>
        <begin position="664"/>
        <end position="685"/>
    </location>
</feature>
<feature type="transmembrane region" description="Helical" evidence="2">
    <location>
        <begin position="263"/>
        <end position="285"/>
    </location>
</feature>
<sequence>MAAAWCAWQIGGGHTRIDADFISLIGQENPGDTDEFNDINAVRHILAQDSRRAIFMVSAPNRDRATNAAADLAGRLSWINGTEKVTTPDDRAGRLPELMAFLQPYAPVLLSPQDRKTLMAGNGEQIYQRTVQNLYSPASTVNARSLQQDPFSLLPQYLGALAGYMGEGGGVVSQNGRYYVPVVTSLDPRLAGSDRDAQWVSDANEVVATLNRNTDINVTRTGQVFFAAAEASHAKADVQRIALLATTGIVFMVGLVFFSWGPLLAALITLASGILAGITAITIIFGTVHAIAMVFGSSLIGIAVDYALHYVSIDPARGSAQQRLRLILPGLTLGLLTSVVGFAALSISPTILLTQIAIYSVAGLIGAYLTVIFLLPFLPVQPVRNYLPIRRSVAILQYAQYRITPPTWGRLSLVVVILAGFGASTFFIKGDDNIRNLGRGNTALIAQTNTIRQILGMGASPMFLRIDGPTAEDRLQTEEALRKRLTPLLANGALDGMVTLADIIPSQKRQTENIDLVKTGLYAPYGQKLAALVPINVTPPSPATTPLLLPDDASLHVLPELANLQSGKSDLVRLRGVQDVAALKTALNGMDNTQLIDPASAISHLFGQYRQWAYLALGVAMFAALLLAIFRYGLRDGICVFGAPAGAVLCALVGSFALGVPHNFFTTMALFLVFAIGADYVLFLAESRHSSHDQDTSLAVLLSLISSVLAFGLLATSSVPLVSEIGIVIAIGLIAAWVLAPVMAGRRSANPVGMENSLPQSTKQSPHTANSAPISKDGENNGQI</sequence>
<evidence type="ECO:0000313" key="3">
    <source>
        <dbReference type="EMBL" id="OSQ38320.1"/>
    </source>
</evidence>
<feature type="transmembrane region" description="Helical" evidence="2">
    <location>
        <begin position="637"/>
        <end position="658"/>
    </location>
</feature>
<dbReference type="GO" id="GO:0005886">
    <property type="term" value="C:plasma membrane"/>
    <property type="evidence" value="ECO:0007669"/>
    <property type="project" value="TreeGrafter"/>
</dbReference>
<feature type="transmembrane region" description="Helical" evidence="2">
    <location>
        <begin position="241"/>
        <end position="258"/>
    </location>
</feature>
<gene>
    <name evidence="3" type="ORF">TMES_10605</name>
</gene>
<dbReference type="Proteomes" id="UP000193391">
    <property type="component" value="Unassembled WGS sequence"/>
</dbReference>
<protein>
    <recommendedName>
        <fullName evidence="5">Membrane transport protein MMPL domain-containing protein</fullName>
    </recommendedName>
</protein>
<evidence type="ECO:0000256" key="1">
    <source>
        <dbReference type="SAM" id="MobiDB-lite"/>
    </source>
</evidence>
<feature type="region of interest" description="Disordered" evidence="1">
    <location>
        <begin position="753"/>
        <end position="784"/>
    </location>
</feature>
<keyword evidence="4" id="KW-1185">Reference proteome</keyword>
<proteinExistence type="predicted"/>
<dbReference type="STRING" id="1293891.TMES_10605"/>
<dbReference type="SUPFAM" id="SSF82866">
    <property type="entry name" value="Multidrug efflux transporter AcrB transmembrane domain"/>
    <property type="match status" value="2"/>
</dbReference>
<keyword evidence="2" id="KW-0472">Membrane</keyword>
<accession>A0A1Y2L2A3</accession>
<feature type="compositionally biased region" description="Polar residues" evidence="1">
    <location>
        <begin position="757"/>
        <end position="773"/>
    </location>
</feature>